<accession>A0A0A0HVK5</accession>
<keyword evidence="1" id="KW-0732">Signal</keyword>
<dbReference type="InParanoid" id="A0A0A0HVK5"/>
<dbReference type="VEuPathDB" id="FungiDB:PADG_11599"/>
<feature type="chain" id="PRO_5001963082" evidence="1">
    <location>
        <begin position="30"/>
        <end position="102"/>
    </location>
</feature>
<dbReference type="HOGENOM" id="CLU_2278308_0_0_1"/>
<sequence>MEVLNFELSFLMSFLSFFRLGSFSTGTCTSRPVSRVVETNDMVVFVQTPINGFAKIGIDMRAGYSNLKSFDAGTSISVGLPVEVNKSSKRSWAICRNKRKSV</sequence>
<dbReference type="Proteomes" id="UP000001628">
    <property type="component" value="Unassembled WGS sequence"/>
</dbReference>
<reference evidence="2 3" key="1">
    <citation type="journal article" date="2011" name="PLoS Genet.">
        <title>Comparative genomic analysis of human fungal pathogens causing paracoccidioidomycosis.</title>
        <authorList>
            <person name="Desjardins C.A."/>
            <person name="Champion M.D."/>
            <person name="Holder J.W."/>
            <person name="Muszewska A."/>
            <person name="Goldberg J."/>
            <person name="Bailao A.M."/>
            <person name="Brigido M.M."/>
            <person name="Ferreira M.E."/>
            <person name="Garcia A.M."/>
            <person name="Grynberg M."/>
            <person name="Gujja S."/>
            <person name="Heiman D.I."/>
            <person name="Henn M.R."/>
            <person name="Kodira C.D."/>
            <person name="Leon-Narvaez H."/>
            <person name="Longo L.V."/>
            <person name="Ma L.J."/>
            <person name="Malavazi I."/>
            <person name="Matsuo A.L."/>
            <person name="Morais F.V."/>
            <person name="Pereira M."/>
            <person name="Rodriguez-Brito S."/>
            <person name="Sakthikumar S."/>
            <person name="Salem-Izacc S.M."/>
            <person name="Sykes S.M."/>
            <person name="Teixeira M.M."/>
            <person name="Vallejo M.C."/>
            <person name="Walter M.E."/>
            <person name="Yandava C."/>
            <person name="Young S."/>
            <person name="Zeng Q."/>
            <person name="Zucker J."/>
            <person name="Felipe M.S."/>
            <person name="Goldman G.H."/>
            <person name="Haas B.J."/>
            <person name="McEwen J.G."/>
            <person name="Nino-Vega G."/>
            <person name="Puccia R."/>
            <person name="San-Blas G."/>
            <person name="Soares C.M."/>
            <person name="Birren B.W."/>
            <person name="Cuomo C.A."/>
        </authorList>
    </citation>
    <scope>NUCLEOTIDE SEQUENCE [LARGE SCALE GENOMIC DNA]</scope>
    <source>
        <strain evidence="2 3">Pb18</strain>
    </source>
</reference>
<dbReference type="RefSeq" id="XP_010759054.1">
    <property type="nucleotide sequence ID" value="XM_010760752.1"/>
</dbReference>
<dbReference type="GeneID" id="22587496"/>
<keyword evidence="3" id="KW-1185">Reference proteome</keyword>
<protein>
    <submittedName>
        <fullName evidence="2">Uncharacterized protein</fullName>
    </submittedName>
</protein>
<name>A0A0A0HVK5_PARBD</name>
<dbReference type="KEGG" id="pbn:PADG_11599"/>
<proteinExistence type="predicted"/>
<organism evidence="2 3">
    <name type="scientific">Paracoccidioides brasiliensis (strain Pb18)</name>
    <dbReference type="NCBI Taxonomy" id="502780"/>
    <lineage>
        <taxon>Eukaryota</taxon>
        <taxon>Fungi</taxon>
        <taxon>Dikarya</taxon>
        <taxon>Ascomycota</taxon>
        <taxon>Pezizomycotina</taxon>
        <taxon>Eurotiomycetes</taxon>
        <taxon>Eurotiomycetidae</taxon>
        <taxon>Onygenales</taxon>
        <taxon>Ajellomycetaceae</taxon>
        <taxon>Paracoccidioides</taxon>
    </lineage>
</organism>
<dbReference type="AlphaFoldDB" id="A0A0A0HVK5"/>
<dbReference type="EMBL" id="KN275959">
    <property type="protein sequence ID" value="KGM92398.1"/>
    <property type="molecule type" value="Genomic_DNA"/>
</dbReference>
<gene>
    <name evidence="2" type="ORF">PADG_11599</name>
</gene>
<evidence type="ECO:0000313" key="2">
    <source>
        <dbReference type="EMBL" id="KGM92398.1"/>
    </source>
</evidence>
<feature type="signal peptide" evidence="1">
    <location>
        <begin position="1"/>
        <end position="29"/>
    </location>
</feature>
<evidence type="ECO:0000256" key="1">
    <source>
        <dbReference type="SAM" id="SignalP"/>
    </source>
</evidence>
<evidence type="ECO:0000313" key="3">
    <source>
        <dbReference type="Proteomes" id="UP000001628"/>
    </source>
</evidence>